<accession>A0ABV7FNA4</accession>
<gene>
    <name evidence="2" type="ORF">ACFOHL_09170</name>
</gene>
<feature type="chain" id="PRO_5045691182" evidence="1">
    <location>
        <begin position="28"/>
        <end position="237"/>
    </location>
</feature>
<feature type="signal peptide" evidence="1">
    <location>
        <begin position="1"/>
        <end position="27"/>
    </location>
</feature>
<sequence>MSISSKQLYRGLASLICLMGIISSADAQNYVLKPFSSEFTAYHDNDEVGSASLQLERLPDNTFKLNYHSKVSKFFLSDKRYETSVFSITPQGFVPITYEYVRKGTGRNKHLFVEFKNDERQIKVNEEVKYRWHNELDNQLFRIDLSNKLANDSTLITYDFINSRGEKRRYTIEKLKKETLSLPYGELEAFKVKINRETNKRKTFAWYAPSLNWALVRLQQFKEDKEQGDMRLSSFEQ</sequence>
<evidence type="ECO:0000313" key="2">
    <source>
        <dbReference type="EMBL" id="MFC3121789.1"/>
    </source>
</evidence>
<evidence type="ECO:0000256" key="1">
    <source>
        <dbReference type="SAM" id="SignalP"/>
    </source>
</evidence>
<dbReference type="EMBL" id="JBHRSW010000014">
    <property type="protein sequence ID" value="MFC3121789.1"/>
    <property type="molecule type" value="Genomic_DNA"/>
</dbReference>
<comment type="caution">
    <text evidence="2">The sequence shown here is derived from an EMBL/GenBank/DDBJ whole genome shotgun (WGS) entry which is preliminary data.</text>
</comment>
<protein>
    <submittedName>
        <fullName evidence="2">DUF3108 domain-containing protein</fullName>
    </submittedName>
</protein>
<name>A0ABV7FNA4_9ALTE</name>
<reference evidence="3" key="1">
    <citation type="journal article" date="2019" name="Int. J. Syst. Evol. Microbiol.">
        <title>The Global Catalogue of Microorganisms (GCM) 10K type strain sequencing project: providing services to taxonomists for standard genome sequencing and annotation.</title>
        <authorList>
            <consortium name="The Broad Institute Genomics Platform"/>
            <consortium name="The Broad Institute Genome Sequencing Center for Infectious Disease"/>
            <person name="Wu L."/>
            <person name="Ma J."/>
        </authorList>
    </citation>
    <scope>NUCLEOTIDE SEQUENCE [LARGE SCALE GENOMIC DNA]</scope>
    <source>
        <strain evidence="3">KCTC 52473</strain>
    </source>
</reference>
<dbReference type="RefSeq" id="WP_376919921.1">
    <property type="nucleotide sequence ID" value="NZ_JBHRSW010000014.1"/>
</dbReference>
<proteinExistence type="predicted"/>
<dbReference type="Proteomes" id="UP001595478">
    <property type="component" value="Unassembled WGS sequence"/>
</dbReference>
<keyword evidence="3" id="KW-1185">Reference proteome</keyword>
<organism evidence="2 3">
    <name type="scientific">Agaribacter flavus</name>
    <dbReference type="NCBI Taxonomy" id="1902781"/>
    <lineage>
        <taxon>Bacteria</taxon>
        <taxon>Pseudomonadati</taxon>
        <taxon>Pseudomonadota</taxon>
        <taxon>Gammaproteobacteria</taxon>
        <taxon>Alteromonadales</taxon>
        <taxon>Alteromonadaceae</taxon>
        <taxon>Agaribacter</taxon>
    </lineage>
</organism>
<evidence type="ECO:0000313" key="3">
    <source>
        <dbReference type="Proteomes" id="UP001595478"/>
    </source>
</evidence>
<keyword evidence="1" id="KW-0732">Signal</keyword>
<dbReference type="Pfam" id="PF11306">
    <property type="entry name" value="DUF3108"/>
    <property type="match status" value="1"/>
</dbReference>
<dbReference type="InterPro" id="IPR021457">
    <property type="entry name" value="DUF3108"/>
</dbReference>